<organism evidence="1 2">
    <name type="scientific">Trichinella patagoniensis</name>
    <dbReference type="NCBI Taxonomy" id="990121"/>
    <lineage>
        <taxon>Eukaryota</taxon>
        <taxon>Metazoa</taxon>
        <taxon>Ecdysozoa</taxon>
        <taxon>Nematoda</taxon>
        <taxon>Enoplea</taxon>
        <taxon>Dorylaimia</taxon>
        <taxon>Trichinellida</taxon>
        <taxon>Trichinellidae</taxon>
        <taxon>Trichinella</taxon>
    </lineage>
</organism>
<gene>
    <name evidence="1" type="ORF">T12_13292</name>
</gene>
<comment type="caution">
    <text evidence="1">The sequence shown here is derived from an EMBL/GenBank/DDBJ whole genome shotgun (WGS) entry which is preliminary data.</text>
</comment>
<keyword evidence="2" id="KW-1185">Reference proteome</keyword>
<dbReference type="EMBL" id="JYDQ01000100">
    <property type="protein sequence ID" value="KRY15202.1"/>
    <property type="molecule type" value="Genomic_DNA"/>
</dbReference>
<protein>
    <submittedName>
        <fullName evidence="1">Uncharacterized protein</fullName>
    </submittedName>
</protein>
<accession>A0A0V0ZRY5</accession>
<name>A0A0V0ZRY5_9BILA</name>
<dbReference type="Proteomes" id="UP000054783">
    <property type="component" value="Unassembled WGS sequence"/>
</dbReference>
<proteinExistence type="predicted"/>
<reference evidence="1 2" key="1">
    <citation type="submission" date="2015-01" db="EMBL/GenBank/DDBJ databases">
        <title>Evolution of Trichinella species and genotypes.</title>
        <authorList>
            <person name="Korhonen P.K."/>
            <person name="Edoardo P."/>
            <person name="Giuseppe L.R."/>
            <person name="Gasser R.B."/>
        </authorList>
    </citation>
    <scope>NUCLEOTIDE SEQUENCE [LARGE SCALE GENOMIC DNA]</scope>
    <source>
        <strain evidence="1">ISS2496</strain>
    </source>
</reference>
<dbReference type="AlphaFoldDB" id="A0A0V0ZRY5"/>
<evidence type="ECO:0000313" key="1">
    <source>
        <dbReference type="EMBL" id="KRY15202.1"/>
    </source>
</evidence>
<evidence type="ECO:0000313" key="2">
    <source>
        <dbReference type="Proteomes" id="UP000054783"/>
    </source>
</evidence>
<sequence>MSHVQKLAVTAVVERELLIGKFPIFHLFHNYWTSNFEKEDFRGFSQKRPSLYIAHEIFTFQGKPCNPKMDFMGINRSEIIIEELQTYPCGSQFHRSEDIFLQSGKLTSVLRQAMW</sequence>